<dbReference type="Gene3D" id="1.10.260.40">
    <property type="entry name" value="lambda repressor-like DNA-binding domains"/>
    <property type="match status" value="1"/>
</dbReference>
<dbReference type="CDD" id="cd00093">
    <property type="entry name" value="HTH_XRE"/>
    <property type="match status" value="1"/>
</dbReference>
<organism evidence="2 3">
    <name type="scientific">Polaromonas eurypsychrophila</name>
    <dbReference type="NCBI Taxonomy" id="1614635"/>
    <lineage>
        <taxon>Bacteria</taxon>
        <taxon>Pseudomonadati</taxon>
        <taxon>Pseudomonadota</taxon>
        <taxon>Betaproteobacteria</taxon>
        <taxon>Burkholderiales</taxon>
        <taxon>Comamonadaceae</taxon>
        <taxon>Polaromonas</taxon>
    </lineage>
</organism>
<reference evidence="2" key="1">
    <citation type="journal article" date="2014" name="Int. J. Syst. Evol. Microbiol.">
        <title>Complete genome sequence of Corynebacterium casei LMG S-19264T (=DSM 44701T), isolated from a smear-ripened cheese.</title>
        <authorList>
            <consortium name="US DOE Joint Genome Institute (JGI-PGF)"/>
            <person name="Walter F."/>
            <person name="Albersmeier A."/>
            <person name="Kalinowski J."/>
            <person name="Ruckert C."/>
        </authorList>
    </citation>
    <scope>NUCLEOTIDE SEQUENCE</scope>
    <source>
        <strain evidence="2">CGMCC 1.15322</strain>
    </source>
</reference>
<accession>A0A916SMA7</accession>
<dbReference type="SUPFAM" id="SSF47413">
    <property type="entry name" value="lambda repressor-like DNA-binding domains"/>
    <property type="match status" value="1"/>
</dbReference>
<sequence length="166" mass="18002">MKKLLEKAMSRKALLAGLIKENRGLPGELAKVSVAADLAVLVAESGITRSDLAKKLGWSRARVSQVLSGESNLTIETIYAVAKAAGFAFDVVFRKPAAVRAPQIWERARTVHVLADSDLYGDMPVSIRSQLKAENIGAMEFRVAQSSLRNMPTPKNHHHTELADAA</sequence>
<proteinExistence type="predicted"/>
<dbReference type="AlphaFoldDB" id="A0A916SMA7"/>
<dbReference type="GO" id="GO:0003677">
    <property type="term" value="F:DNA binding"/>
    <property type="evidence" value="ECO:0007669"/>
    <property type="project" value="InterPro"/>
</dbReference>
<evidence type="ECO:0000259" key="1">
    <source>
        <dbReference type="PROSITE" id="PS50943"/>
    </source>
</evidence>
<dbReference type="InterPro" id="IPR010982">
    <property type="entry name" value="Lambda_DNA-bd_dom_sf"/>
</dbReference>
<dbReference type="EMBL" id="BMIG01000011">
    <property type="protein sequence ID" value="GGB06370.1"/>
    <property type="molecule type" value="Genomic_DNA"/>
</dbReference>
<feature type="domain" description="HTH cro/C1-type" evidence="1">
    <location>
        <begin position="38"/>
        <end position="92"/>
    </location>
</feature>
<reference evidence="2" key="2">
    <citation type="submission" date="2020-09" db="EMBL/GenBank/DDBJ databases">
        <authorList>
            <person name="Sun Q."/>
            <person name="Zhou Y."/>
        </authorList>
    </citation>
    <scope>NUCLEOTIDE SEQUENCE</scope>
    <source>
        <strain evidence="2">CGMCC 1.15322</strain>
    </source>
</reference>
<keyword evidence="3" id="KW-1185">Reference proteome</keyword>
<evidence type="ECO:0000313" key="2">
    <source>
        <dbReference type="EMBL" id="GGB06370.1"/>
    </source>
</evidence>
<evidence type="ECO:0000313" key="3">
    <source>
        <dbReference type="Proteomes" id="UP000620596"/>
    </source>
</evidence>
<comment type="caution">
    <text evidence="2">The sequence shown here is derived from an EMBL/GenBank/DDBJ whole genome shotgun (WGS) entry which is preliminary data.</text>
</comment>
<dbReference type="Proteomes" id="UP000620596">
    <property type="component" value="Unassembled WGS sequence"/>
</dbReference>
<dbReference type="PROSITE" id="PS50943">
    <property type="entry name" value="HTH_CROC1"/>
    <property type="match status" value="1"/>
</dbReference>
<protein>
    <recommendedName>
        <fullName evidence="1">HTH cro/C1-type domain-containing protein</fullName>
    </recommendedName>
</protein>
<dbReference type="SMART" id="SM00530">
    <property type="entry name" value="HTH_XRE"/>
    <property type="match status" value="1"/>
</dbReference>
<name>A0A916SMA7_9BURK</name>
<dbReference type="InterPro" id="IPR001387">
    <property type="entry name" value="Cro/C1-type_HTH"/>
</dbReference>
<gene>
    <name evidence="2" type="ORF">GCM10011496_29070</name>
</gene>
<dbReference type="Pfam" id="PF01381">
    <property type="entry name" value="HTH_3"/>
    <property type="match status" value="1"/>
</dbReference>